<organism evidence="1 2">
    <name type="scientific">Edwardsiella anguillarum ET080813</name>
    <dbReference type="NCBI Taxonomy" id="667120"/>
    <lineage>
        <taxon>Bacteria</taxon>
        <taxon>Pseudomonadati</taxon>
        <taxon>Pseudomonadota</taxon>
        <taxon>Gammaproteobacteria</taxon>
        <taxon>Enterobacterales</taxon>
        <taxon>Hafniaceae</taxon>
        <taxon>Edwardsiella</taxon>
    </lineage>
</organism>
<evidence type="ECO:0000313" key="2">
    <source>
        <dbReference type="Proteomes" id="UP000028681"/>
    </source>
</evidence>
<dbReference type="GeneID" id="99863794"/>
<dbReference type="Proteomes" id="UP000028681">
    <property type="component" value="Chromosome"/>
</dbReference>
<evidence type="ECO:0008006" key="3">
    <source>
        <dbReference type="Google" id="ProtNLM"/>
    </source>
</evidence>
<dbReference type="KEGG" id="ete:ETEE_0545"/>
<accession>A0A076LEU9</accession>
<reference evidence="1 2" key="1">
    <citation type="journal article" date="2012" name="PLoS ONE">
        <title>Edwardsiella comparative phylogenomics reveal the new intra/inter-species taxonomic relationships, virulence evolution and niche adaptation mechanisms.</title>
        <authorList>
            <person name="Yang M."/>
            <person name="Lv Y."/>
            <person name="Xiao J."/>
            <person name="Wu H."/>
            <person name="Zheng H."/>
            <person name="Liu Q."/>
            <person name="Zhang Y."/>
            <person name="Wang Q."/>
        </authorList>
    </citation>
    <scope>NUCLEOTIDE SEQUENCE [LARGE SCALE GENOMIC DNA]</scope>
    <source>
        <strain evidence="2">080813</strain>
    </source>
</reference>
<evidence type="ECO:0000313" key="1">
    <source>
        <dbReference type="EMBL" id="AIJ07020.1"/>
    </source>
</evidence>
<dbReference type="InterPro" id="IPR025153">
    <property type="entry name" value="Ead_Ea22"/>
</dbReference>
<dbReference type="AlphaFoldDB" id="A0A076LEU9"/>
<gene>
    <name evidence="1" type="ORF">ETEE_0545</name>
</gene>
<sequence length="90" mass="9846">MSQVDKQALREAAVNAKIAGEAPVIPFDQRIDALNSFTKLLTPTTAIALLDENEALVRANSAQDDHINQQQGRIDRLEKGIYEAAKQISS</sequence>
<protein>
    <recommendedName>
        <fullName evidence="3">Ead/Ea22-like family protein</fullName>
    </recommendedName>
</protein>
<dbReference type="RefSeq" id="WP_051905069.1">
    <property type="nucleotide sequence ID" value="NZ_CP006664.1"/>
</dbReference>
<proteinExistence type="predicted"/>
<dbReference type="Pfam" id="PF13935">
    <property type="entry name" value="Ead_Ea22"/>
    <property type="match status" value="1"/>
</dbReference>
<name>A0A076LEU9_9GAMM</name>
<dbReference type="HOGENOM" id="CLU_2436122_0_0_6"/>
<dbReference type="EMBL" id="CP006664">
    <property type="protein sequence ID" value="AIJ07020.1"/>
    <property type="molecule type" value="Genomic_DNA"/>
</dbReference>